<protein>
    <submittedName>
        <fullName evidence="1">Uncharacterized protein</fullName>
    </submittedName>
</protein>
<reference evidence="1" key="1">
    <citation type="journal article" date="2022" name="bioRxiv">
        <title>Sequencing and chromosome-scale assembly of the giantPleurodeles waltlgenome.</title>
        <authorList>
            <person name="Brown T."/>
            <person name="Elewa A."/>
            <person name="Iarovenko S."/>
            <person name="Subramanian E."/>
            <person name="Araus A.J."/>
            <person name="Petzold A."/>
            <person name="Susuki M."/>
            <person name="Suzuki K.-i.T."/>
            <person name="Hayashi T."/>
            <person name="Toyoda A."/>
            <person name="Oliveira C."/>
            <person name="Osipova E."/>
            <person name="Leigh N.D."/>
            <person name="Simon A."/>
            <person name="Yun M.H."/>
        </authorList>
    </citation>
    <scope>NUCLEOTIDE SEQUENCE</scope>
    <source>
        <strain evidence="1">20211129_DDA</strain>
        <tissue evidence="1">Liver</tissue>
    </source>
</reference>
<evidence type="ECO:0000313" key="2">
    <source>
        <dbReference type="Proteomes" id="UP001066276"/>
    </source>
</evidence>
<comment type="caution">
    <text evidence="1">The sequence shown here is derived from an EMBL/GenBank/DDBJ whole genome shotgun (WGS) entry which is preliminary data.</text>
</comment>
<organism evidence="1 2">
    <name type="scientific">Pleurodeles waltl</name>
    <name type="common">Iberian ribbed newt</name>
    <dbReference type="NCBI Taxonomy" id="8319"/>
    <lineage>
        <taxon>Eukaryota</taxon>
        <taxon>Metazoa</taxon>
        <taxon>Chordata</taxon>
        <taxon>Craniata</taxon>
        <taxon>Vertebrata</taxon>
        <taxon>Euteleostomi</taxon>
        <taxon>Amphibia</taxon>
        <taxon>Batrachia</taxon>
        <taxon>Caudata</taxon>
        <taxon>Salamandroidea</taxon>
        <taxon>Salamandridae</taxon>
        <taxon>Pleurodelinae</taxon>
        <taxon>Pleurodeles</taxon>
    </lineage>
</organism>
<accession>A0AAV7M4Z9</accession>
<name>A0AAV7M4Z9_PLEWA</name>
<gene>
    <name evidence="1" type="ORF">NDU88_001307</name>
</gene>
<dbReference type="Proteomes" id="UP001066276">
    <property type="component" value="Chromosome 10"/>
</dbReference>
<proteinExistence type="predicted"/>
<sequence>MYPALSRRTQGRTTEQPEVSVILKKRSREPRKLKLMKIHKIKDDYGIKKQSMEPTKEYGNLLIDDIFLMKELWELQEDAVQPMEEQEVVDRLEAEGVL</sequence>
<dbReference type="AlphaFoldDB" id="A0AAV7M4Z9"/>
<keyword evidence="2" id="KW-1185">Reference proteome</keyword>
<dbReference type="EMBL" id="JANPWB010000014">
    <property type="protein sequence ID" value="KAJ1096163.1"/>
    <property type="molecule type" value="Genomic_DNA"/>
</dbReference>
<evidence type="ECO:0000313" key="1">
    <source>
        <dbReference type="EMBL" id="KAJ1096163.1"/>
    </source>
</evidence>